<dbReference type="InterPro" id="IPR051011">
    <property type="entry name" value="Metal_resp_trans_reg"/>
</dbReference>
<evidence type="ECO:0000256" key="3">
    <source>
        <dbReference type="ARBA" id="ARBA00023163"/>
    </source>
</evidence>
<evidence type="ECO:0000256" key="1">
    <source>
        <dbReference type="ARBA" id="ARBA00023015"/>
    </source>
</evidence>
<dbReference type="PROSITE" id="PS50987">
    <property type="entry name" value="HTH_ARSR_2"/>
    <property type="match status" value="1"/>
</dbReference>
<dbReference type="InterPro" id="IPR036390">
    <property type="entry name" value="WH_DNA-bd_sf"/>
</dbReference>
<dbReference type="SMART" id="SM00418">
    <property type="entry name" value="HTH_ARSR"/>
    <property type="match status" value="1"/>
</dbReference>
<accession>A0A6J6QM90</accession>
<protein>
    <submittedName>
        <fullName evidence="5">Unannotated protein</fullName>
    </submittedName>
</protein>
<evidence type="ECO:0000313" key="5">
    <source>
        <dbReference type="EMBL" id="CAB4710743.1"/>
    </source>
</evidence>
<dbReference type="PRINTS" id="PR00778">
    <property type="entry name" value="HTHARSR"/>
</dbReference>
<keyword evidence="2" id="KW-0238">DNA-binding</keyword>
<dbReference type="PANTHER" id="PTHR43132:SF9">
    <property type="entry name" value="ARSR FAMILY TRANSCRIPTIONAL REGULATORY PROTEIN"/>
    <property type="match status" value="1"/>
</dbReference>
<reference evidence="5" key="1">
    <citation type="submission" date="2020-05" db="EMBL/GenBank/DDBJ databases">
        <authorList>
            <person name="Chiriac C."/>
            <person name="Salcher M."/>
            <person name="Ghai R."/>
            <person name="Kavagutti S V."/>
        </authorList>
    </citation>
    <scope>NUCLEOTIDE SEQUENCE</scope>
</reference>
<dbReference type="AlphaFoldDB" id="A0A6J6QM90"/>
<keyword evidence="3" id="KW-0804">Transcription</keyword>
<dbReference type="EMBL" id="CAEZXP010000011">
    <property type="protein sequence ID" value="CAB4710743.1"/>
    <property type="molecule type" value="Genomic_DNA"/>
</dbReference>
<evidence type="ECO:0000256" key="2">
    <source>
        <dbReference type="ARBA" id="ARBA00023125"/>
    </source>
</evidence>
<dbReference type="Gene3D" id="1.10.10.10">
    <property type="entry name" value="Winged helix-like DNA-binding domain superfamily/Winged helix DNA-binding domain"/>
    <property type="match status" value="1"/>
</dbReference>
<dbReference type="Pfam" id="PF12840">
    <property type="entry name" value="HTH_20"/>
    <property type="match status" value="1"/>
</dbReference>
<keyword evidence="1" id="KW-0805">Transcription regulation</keyword>
<feature type="domain" description="HTH arsR-type" evidence="4">
    <location>
        <begin position="7"/>
        <end position="101"/>
    </location>
</feature>
<dbReference type="GO" id="GO:0003677">
    <property type="term" value="F:DNA binding"/>
    <property type="evidence" value="ECO:0007669"/>
    <property type="project" value="UniProtKB-KW"/>
</dbReference>
<proteinExistence type="predicted"/>
<dbReference type="PANTHER" id="PTHR43132">
    <property type="entry name" value="ARSENICAL RESISTANCE OPERON REPRESSOR ARSR-RELATED"/>
    <property type="match status" value="1"/>
</dbReference>
<dbReference type="InterPro" id="IPR001845">
    <property type="entry name" value="HTH_ArsR_DNA-bd_dom"/>
</dbReference>
<gene>
    <name evidence="5" type="ORF">UFOPK2399_01981</name>
</gene>
<sequence length="116" mass="12763">MALPHPLPDEIVDLIARRFRAIGEPMRIKILDRLRTGEATVAELTEALNAGQQNISKHLGVLADAGIVSRRRDGNRVIYAIADESVLTICETVCGSIEQQLRELHQLLRSPATVDA</sequence>
<dbReference type="NCBIfam" id="NF033788">
    <property type="entry name" value="HTH_metalloreg"/>
    <property type="match status" value="1"/>
</dbReference>
<dbReference type="GO" id="GO:0003700">
    <property type="term" value="F:DNA-binding transcription factor activity"/>
    <property type="evidence" value="ECO:0007669"/>
    <property type="project" value="InterPro"/>
</dbReference>
<dbReference type="SUPFAM" id="SSF46785">
    <property type="entry name" value="Winged helix' DNA-binding domain"/>
    <property type="match status" value="1"/>
</dbReference>
<evidence type="ECO:0000259" key="4">
    <source>
        <dbReference type="PROSITE" id="PS50987"/>
    </source>
</evidence>
<name>A0A6J6QM90_9ZZZZ</name>
<dbReference type="InterPro" id="IPR011991">
    <property type="entry name" value="ArsR-like_HTH"/>
</dbReference>
<organism evidence="5">
    <name type="scientific">freshwater metagenome</name>
    <dbReference type="NCBI Taxonomy" id="449393"/>
    <lineage>
        <taxon>unclassified sequences</taxon>
        <taxon>metagenomes</taxon>
        <taxon>ecological metagenomes</taxon>
    </lineage>
</organism>
<dbReference type="CDD" id="cd00090">
    <property type="entry name" value="HTH_ARSR"/>
    <property type="match status" value="1"/>
</dbReference>
<dbReference type="InterPro" id="IPR036388">
    <property type="entry name" value="WH-like_DNA-bd_sf"/>
</dbReference>